<comment type="caution">
    <text evidence="2">The sequence shown here is derived from an EMBL/GenBank/DDBJ whole genome shotgun (WGS) entry which is preliminary data.</text>
</comment>
<dbReference type="AlphaFoldDB" id="A0A4Y9VR47"/>
<dbReference type="Proteomes" id="UP000297706">
    <property type="component" value="Unassembled WGS sequence"/>
</dbReference>
<evidence type="ECO:0000313" key="2">
    <source>
        <dbReference type="EMBL" id="TFW70779.1"/>
    </source>
</evidence>
<organism evidence="2 3">
    <name type="scientific">Methylotenera oryzisoli</name>
    <dbReference type="NCBI Taxonomy" id="2080758"/>
    <lineage>
        <taxon>Bacteria</taxon>
        <taxon>Pseudomonadati</taxon>
        <taxon>Pseudomonadota</taxon>
        <taxon>Betaproteobacteria</taxon>
        <taxon>Nitrosomonadales</taxon>
        <taxon>Methylophilaceae</taxon>
        <taxon>Methylotenera</taxon>
    </lineage>
</organism>
<name>A0A4Y9VR47_9PROT</name>
<feature type="transmembrane region" description="Helical" evidence="1">
    <location>
        <begin position="12"/>
        <end position="32"/>
    </location>
</feature>
<proteinExistence type="predicted"/>
<keyword evidence="1" id="KW-0812">Transmembrane</keyword>
<reference evidence="2 3" key="1">
    <citation type="submission" date="2018-02" db="EMBL/GenBank/DDBJ databases">
        <title>A novel lanthanide dependent methylotroph, Methylotenera sp. La3113.</title>
        <authorList>
            <person name="Lv H."/>
            <person name="Tani A."/>
        </authorList>
    </citation>
    <scope>NUCLEOTIDE SEQUENCE [LARGE SCALE GENOMIC DNA]</scope>
    <source>
        <strain evidence="2 3">La3113</strain>
    </source>
</reference>
<evidence type="ECO:0000256" key="1">
    <source>
        <dbReference type="SAM" id="Phobius"/>
    </source>
</evidence>
<evidence type="ECO:0008006" key="4">
    <source>
        <dbReference type="Google" id="ProtNLM"/>
    </source>
</evidence>
<sequence length="128" mass="14606">MSSWLVCLAPLSFVIQCLSLLLIWLVAIYVMAGAGLHLLPWSPVALHVNAKNQLNITRKDGQSLSDLSLNGDSIVTPWLTILQFRPKDAIYWQRLLNHSVLILPDSTDAQSFRQLRVWMLWGQRDKVR</sequence>
<dbReference type="Pfam" id="PF07254">
    <property type="entry name" value="Cpta_toxin"/>
    <property type="match status" value="1"/>
</dbReference>
<keyword evidence="3" id="KW-1185">Reference proteome</keyword>
<accession>A0A4Y9VR47</accession>
<keyword evidence="1" id="KW-0472">Membrane</keyword>
<dbReference type="EMBL" id="PQVH01000011">
    <property type="protein sequence ID" value="TFW70779.1"/>
    <property type="molecule type" value="Genomic_DNA"/>
</dbReference>
<dbReference type="OrthoDB" id="9182772at2"/>
<protein>
    <recommendedName>
        <fullName evidence="4">Toxin CptA</fullName>
    </recommendedName>
</protein>
<keyword evidence="1" id="KW-1133">Transmembrane helix</keyword>
<gene>
    <name evidence="2" type="ORF">C3Y98_08885</name>
</gene>
<evidence type="ECO:0000313" key="3">
    <source>
        <dbReference type="Proteomes" id="UP000297706"/>
    </source>
</evidence>
<dbReference type="InterPro" id="IPR009883">
    <property type="entry name" value="YgfX"/>
</dbReference>